<dbReference type="InterPro" id="IPR052227">
    <property type="entry name" value="Arf-Rho-GAP_ANK-PH_domain"/>
</dbReference>
<gene>
    <name evidence="7" type="primary">LOC108928866</name>
</gene>
<dbReference type="SMART" id="SM00233">
    <property type="entry name" value="PH"/>
    <property type="match status" value="3"/>
</dbReference>
<feature type="compositionally biased region" description="Low complexity" evidence="3">
    <location>
        <begin position="108"/>
        <end position="122"/>
    </location>
</feature>
<dbReference type="InterPro" id="IPR008936">
    <property type="entry name" value="Rho_GTPase_activation_prot"/>
</dbReference>
<accession>A0A8C9T3P6</accession>
<dbReference type="AlphaFoldDB" id="A0A8C9T3P6"/>
<dbReference type="SMART" id="SM00105">
    <property type="entry name" value="ArfGap"/>
    <property type="match status" value="1"/>
</dbReference>
<dbReference type="SUPFAM" id="SSF57863">
    <property type="entry name" value="ArfGap/RecO-like zinc finger"/>
    <property type="match status" value="1"/>
</dbReference>
<dbReference type="PROSITE" id="PS50238">
    <property type="entry name" value="RHOGAP"/>
    <property type="match status" value="1"/>
</dbReference>
<dbReference type="Gene3D" id="1.10.555.10">
    <property type="entry name" value="Rho GTPase activation protein"/>
    <property type="match status" value="1"/>
</dbReference>
<dbReference type="GO" id="GO:0007165">
    <property type="term" value="P:signal transduction"/>
    <property type="evidence" value="ECO:0007669"/>
    <property type="project" value="InterPro"/>
</dbReference>
<dbReference type="InterPro" id="IPR011993">
    <property type="entry name" value="PH-like_dom_sf"/>
</dbReference>
<dbReference type="Proteomes" id="UP000694397">
    <property type="component" value="Chromosome 14"/>
</dbReference>
<dbReference type="PROSITE" id="PS50003">
    <property type="entry name" value="PH_DOMAIN"/>
    <property type="match status" value="1"/>
</dbReference>
<dbReference type="Ensembl" id="ENSSFOT00015066631.1">
    <property type="protein sequence ID" value="ENSSFOP00015041649.1"/>
    <property type="gene ID" value="ENSSFOG00015031649.1"/>
</dbReference>
<dbReference type="PROSITE" id="PS50115">
    <property type="entry name" value="ARFGAP"/>
    <property type="match status" value="1"/>
</dbReference>
<keyword evidence="2" id="KW-0862">Zinc</keyword>
<dbReference type="PANTHER" id="PTHR45899:SF5">
    <property type="entry name" value="ARF-GAP WITH RHO-GAP DOMAIN, ANK REPEAT AND PH DOMAIN-CONTAINING PROTEIN 1-LIKE"/>
    <property type="match status" value="1"/>
</dbReference>
<dbReference type="GO" id="GO:0005737">
    <property type="term" value="C:cytoplasm"/>
    <property type="evidence" value="ECO:0007669"/>
    <property type="project" value="TreeGrafter"/>
</dbReference>
<evidence type="ECO:0000259" key="6">
    <source>
        <dbReference type="PROSITE" id="PS50238"/>
    </source>
</evidence>
<evidence type="ECO:0000256" key="1">
    <source>
        <dbReference type="ARBA" id="ARBA00022468"/>
    </source>
</evidence>
<dbReference type="Gene3D" id="1.10.220.150">
    <property type="entry name" value="Arf GTPase activating protein"/>
    <property type="match status" value="1"/>
</dbReference>
<dbReference type="SMART" id="SM00324">
    <property type="entry name" value="RhoGAP"/>
    <property type="match status" value="1"/>
</dbReference>
<feature type="domain" description="Rho-GAP" evidence="6">
    <location>
        <begin position="902"/>
        <end position="1080"/>
    </location>
</feature>
<feature type="compositionally biased region" description="Polar residues" evidence="3">
    <location>
        <begin position="72"/>
        <end position="86"/>
    </location>
</feature>
<keyword evidence="1" id="KW-0343">GTPase activation</keyword>
<dbReference type="InterPro" id="IPR000198">
    <property type="entry name" value="RhoGAP_dom"/>
</dbReference>
<dbReference type="GeneTree" id="ENSGT00940000157424"/>
<reference evidence="7 8" key="1">
    <citation type="submission" date="2019-04" db="EMBL/GenBank/DDBJ databases">
        <authorList>
            <consortium name="Wellcome Sanger Institute Data Sharing"/>
        </authorList>
    </citation>
    <scope>NUCLEOTIDE SEQUENCE [LARGE SCALE GENOMIC DNA]</scope>
</reference>
<reference evidence="7" key="2">
    <citation type="submission" date="2025-08" db="UniProtKB">
        <authorList>
            <consortium name="Ensembl"/>
        </authorList>
    </citation>
    <scope>IDENTIFICATION</scope>
</reference>
<keyword evidence="8" id="KW-1185">Reference proteome</keyword>
<evidence type="ECO:0000259" key="4">
    <source>
        <dbReference type="PROSITE" id="PS50003"/>
    </source>
</evidence>
<feature type="compositionally biased region" description="Polar residues" evidence="3">
    <location>
        <begin position="138"/>
        <end position="147"/>
    </location>
</feature>
<evidence type="ECO:0000313" key="7">
    <source>
        <dbReference type="Ensembl" id="ENSSFOP00015041649.1"/>
    </source>
</evidence>
<name>A0A8C9T3P6_SCLFO</name>
<dbReference type="SUPFAM" id="SSF50729">
    <property type="entry name" value="PH domain-like"/>
    <property type="match status" value="2"/>
</dbReference>
<dbReference type="Gene3D" id="2.30.29.30">
    <property type="entry name" value="Pleckstrin-homology domain (PH domain)/Phosphotyrosine-binding domain (PTB)"/>
    <property type="match status" value="2"/>
</dbReference>
<protein>
    <submittedName>
        <fullName evidence="7">Arf-GAP with Rho-GAP domain, ANK repeat and PH domain-containing protein 1-like</fullName>
    </submittedName>
</protein>
<organism evidence="7 8">
    <name type="scientific">Scleropages formosus</name>
    <name type="common">Asian bonytongue</name>
    <name type="synonym">Osteoglossum formosum</name>
    <dbReference type="NCBI Taxonomy" id="113540"/>
    <lineage>
        <taxon>Eukaryota</taxon>
        <taxon>Metazoa</taxon>
        <taxon>Chordata</taxon>
        <taxon>Craniata</taxon>
        <taxon>Vertebrata</taxon>
        <taxon>Euteleostomi</taxon>
        <taxon>Actinopterygii</taxon>
        <taxon>Neopterygii</taxon>
        <taxon>Teleostei</taxon>
        <taxon>Osteoglossocephala</taxon>
        <taxon>Osteoglossomorpha</taxon>
        <taxon>Osteoglossiformes</taxon>
        <taxon>Osteoglossidae</taxon>
        <taxon>Scleropages</taxon>
    </lineage>
</organism>
<evidence type="ECO:0000313" key="8">
    <source>
        <dbReference type="Proteomes" id="UP000694397"/>
    </source>
</evidence>
<feature type="domain" description="PH" evidence="4">
    <location>
        <begin position="367"/>
        <end position="456"/>
    </location>
</feature>
<dbReference type="PRINTS" id="PR00405">
    <property type="entry name" value="REVINTRACTNG"/>
</dbReference>
<dbReference type="SUPFAM" id="SSF48350">
    <property type="entry name" value="GTPase activation domain, GAP"/>
    <property type="match status" value="1"/>
</dbReference>
<reference evidence="7" key="3">
    <citation type="submission" date="2025-09" db="UniProtKB">
        <authorList>
            <consortium name="Ensembl"/>
        </authorList>
    </citation>
    <scope>IDENTIFICATION</scope>
</reference>
<sequence>MSGPTDTVQVPIPKPRQRQRLVSHTQSSSERAMVNNAPDSQLTENHPEPQGSHKLVKPGAPPAFEGEGDTSALISNGSSDGLQNSPAFEAKDTARLINNRNDKPVSVLSKPPGSDGSSSLPPHQNTSLPLSAQRDRLTSSNQNQLDTNDFRLETDRPIATSGSPPLESLGTILKDLADWATDPGYDSSTEEEIAELPSRSAVSEKPCNTNDSGNKVHVLSNIQPSELRKENSALQTRPLRQMAPRVATIRVSRRKQTPSGSSVGSQAGEVNVVSRSSWLDVWQGRKHHVLWVTLDGQMMSLWKKRTDKFTEVVFHVSSITSIQKQDRAHFSIYFNKKRIEFMADTPMAQESWIESLHACRGQVPPAPAEQHGPLQMKDPRSKVYVAICGHSLWIHRSKEDFSLGVGMNIVSMDMATVKQTGRHSFSLITPYRTFNFTADSSKDLLMWQESLMRVIRSALSCSEVAQRLWSSPWNKVCADCGSPNPEWASINLVVLICEACAGQHRSVGINVSKVRSLKMDSKVWTNPLIQLFVLYGNKVANSVWGHNMPIAEQILPDASPNQRNAFIKAKYCKGLYRRPHPLAFSQKRLNQRLCEVVCSPDVSETMMLVWSGAQILCHTEDPQLTSPILLAEQASQALQVEFLKHNEFIGKPPGPRALCKIYSLASWVFSCPLKKLCCHTLLAEVPRCIQKKPSKRLVSQNSATTDPNSAAAGQEELHGKLEEDRFLFSQENDSAACDVLDLREVTSIFDCSSGPKNEFEMLTLADKLICSSDTRDGLLAHLTHILKVVLPGSVSDEDLQGVHAVSRVWLREGEDLRHTEVWVALRNNEILIYPIEGGNQDKMLLTPDMCSNMDATENTIEVVTATRTICLQFEQEEPCQCWGVLMKVALPPEEKPSKEPRYQLPSFITGRVPPGLERCISHITQYGLKVEGIYRRCGMAVKVSELVEILSSSPSKAQLVPHEMGVLDVAGALKQFIRQKLDLIPASHMGNWVQAAGQAEEAQRLKAYRTLLNQLPPDNRITLSAVFGHLYIVQLYSQQNKMTAQNLAIVFVPNIFQQFAMNTDMVRLTRELIVNYTAVFQEENNDGTREEEMLTFF</sequence>
<dbReference type="PANTHER" id="PTHR45899">
    <property type="entry name" value="RHO GTPASE ACTIVATING PROTEIN AT 15B, ISOFORM C"/>
    <property type="match status" value="1"/>
</dbReference>
<evidence type="ECO:0000256" key="2">
    <source>
        <dbReference type="PROSITE-ProRule" id="PRU00288"/>
    </source>
</evidence>
<feature type="region of interest" description="Disordered" evidence="3">
    <location>
        <begin position="195"/>
        <end position="214"/>
    </location>
</feature>
<dbReference type="InterPro" id="IPR038508">
    <property type="entry name" value="ArfGAP_dom_sf"/>
</dbReference>
<feature type="domain" description="Arf-GAP" evidence="5">
    <location>
        <begin position="462"/>
        <end position="571"/>
    </location>
</feature>
<dbReference type="InterPro" id="IPR001849">
    <property type="entry name" value="PH_domain"/>
</dbReference>
<evidence type="ECO:0000256" key="3">
    <source>
        <dbReference type="SAM" id="MobiDB-lite"/>
    </source>
</evidence>
<dbReference type="GO" id="GO:0005096">
    <property type="term" value="F:GTPase activator activity"/>
    <property type="evidence" value="ECO:0007669"/>
    <property type="project" value="UniProtKB-KW"/>
</dbReference>
<keyword evidence="2" id="KW-0479">Metal-binding</keyword>
<dbReference type="GO" id="GO:0008360">
    <property type="term" value="P:regulation of cell shape"/>
    <property type="evidence" value="ECO:0007669"/>
    <property type="project" value="TreeGrafter"/>
</dbReference>
<dbReference type="GO" id="GO:0005547">
    <property type="term" value="F:phosphatidylinositol-3,4,5-trisphosphate binding"/>
    <property type="evidence" value="ECO:0007669"/>
    <property type="project" value="TreeGrafter"/>
</dbReference>
<dbReference type="InterPro" id="IPR001164">
    <property type="entry name" value="ArfGAP_dom"/>
</dbReference>
<dbReference type="Pfam" id="PF01412">
    <property type="entry name" value="ArfGap"/>
    <property type="match status" value="1"/>
</dbReference>
<dbReference type="GO" id="GO:0008270">
    <property type="term" value="F:zinc ion binding"/>
    <property type="evidence" value="ECO:0007669"/>
    <property type="project" value="UniProtKB-KW"/>
</dbReference>
<keyword evidence="2" id="KW-0863">Zinc-finger</keyword>
<dbReference type="InterPro" id="IPR037278">
    <property type="entry name" value="ARFGAP/RecO"/>
</dbReference>
<evidence type="ECO:0000259" key="5">
    <source>
        <dbReference type="PROSITE" id="PS50115"/>
    </source>
</evidence>
<dbReference type="Pfam" id="PF00620">
    <property type="entry name" value="RhoGAP"/>
    <property type="match status" value="1"/>
</dbReference>
<proteinExistence type="predicted"/>
<dbReference type="OrthoDB" id="29546at2759"/>
<feature type="region of interest" description="Disordered" evidence="3">
    <location>
        <begin position="1"/>
        <end position="169"/>
    </location>
</feature>